<feature type="transmembrane region" description="Helical" evidence="2">
    <location>
        <begin position="249"/>
        <end position="269"/>
    </location>
</feature>
<dbReference type="InterPro" id="IPR049352">
    <property type="entry name" value="Rost"/>
</dbReference>
<dbReference type="GO" id="GO:0016020">
    <property type="term" value="C:membrane"/>
    <property type="evidence" value="ECO:0007669"/>
    <property type="project" value="TreeGrafter"/>
</dbReference>
<gene>
    <name evidence="3" type="ORF">DMN91_006611</name>
</gene>
<feature type="transmembrane region" description="Helical" evidence="2">
    <location>
        <begin position="289"/>
        <end position="314"/>
    </location>
</feature>
<feature type="transmembrane region" description="Helical" evidence="2">
    <location>
        <begin position="106"/>
        <end position="127"/>
    </location>
</feature>
<accession>A0A3L8DHS8</accession>
<keyword evidence="2" id="KW-1133">Transmembrane helix</keyword>
<evidence type="ECO:0008006" key="4">
    <source>
        <dbReference type="Google" id="ProtNLM"/>
    </source>
</evidence>
<feature type="transmembrane region" description="Helical" evidence="2">
    <location>
        <begin position="139"/>
        <end position="162"/>
    </location>
</feature>
<comment type="caution">
    <text evidence="3">The sequence shown here is derived from an EMBL/GenBank/DDBJ whole genome shotgun (WGS) entry which is preliminary data.</text>
</comment>
<reference evidence="3" key="2">
    <citation type="submission" date="2018-07" db="EMBL/GenBank/DDBJ databases">
        <authorList>
            <person name="Mckenzie S.K."/>
            <person name="Kronauer D.J.C."/>
        </authorList>
    </citation>
    <scope>NUCLEOTIDE SEQUENCE</scope>
    <source>
        <strain evidence="3">Clonal line C1</strain>
    </source>
</reference>
<organism evidence="3">
    <name type="scientific">Ooceraea biroi</name>
    <name type="common">Clonal raider ant</name>
    <name type="synonym">Cerapachys biroi</name>
    <dbReference type="NCBI Taxonomy" id="2015173"/>
    <lineage>
        <taxon>Eukaryota</taxon>
        <taxon>Metazoa</taxon>
        <taxon>Ecdysozoa</taxon>
        <taxon>Arthropoda</taxon>
        <taxon>Hexapoda</taxon>
        <taxon>Insecta</taxon>
        <taxon>Pterygota</taxon>
        <taxon>Neoptera</taxon>
        <taxon>Endopterygota</taxon>
        <taxon>Hymenoptera</taxon>
        <taxon>Apocrita</taxon>
        <taxon>Aculeata</taxon>
        <taxon>Formicoidea</taxon>
        <taxon>Formicidae</taxon>
        <taxon>Dorylinae</taxon>
        <taxon>Ooceraea</taxon>
    </lineage>
</organism>
<dbReference type="EMBL" id="QOIP01000007">
    <property type="protein sequence ID" value="RLU20005.1"/>
    <property type="molecule type" value="Genomic_DNA"/>
</dbReference>
<evidence type="ECO:0000313" key="3">
    <source>
        <dbReference type="EMBL" id="RLU20005.1"/>
    </source>
</evidence>
<protein>
    <recommendedName>
        <fullName evidence="4">Protein rolling stone</fullName>
    </recommendedName>
</protein>
<keyword evidence="2" id="KW-0812">Transmembrane</keyword>
<dbReference type="PANTHER" id="PTHR12242">
    <property type="entry name" value="OS02G0130600 PROTEIN-RELATED"/>
    <property type="match status" value="1"/>
</dbReference>
<evidence type="ECO:0000256" key="2">
    <source>
        <dbReference type="SAM" id="Phobius"/>
    </source>
</evidence>
<dbReference type="AlphaFoldDB" id="A0A3L8DHS8"/>
<keyword evidence="2" id="KW-0472">Membrane</keyword>
<sequence>MNFNSGSDILRTRDEFLGRRRQIYGEWENAIPEQCEELLKAWIQANVKDSLNISDRVYQYGRRAMVSKFWCQEIGRRWRQAGRQELPQARLLTEPRCQPYVGTWYLLYRWMIFLLWASFVICSVFEFGSYKPLQQYEKWLIYLTNWDLLLGFSQALIAGILVSRRWQLQKAAGFDSCGIRFEFTERLYWFLYVVTTNMAIGVTVVYWFAVYNPEIHQLDPLNFMMHVCNSVLMLVDLFVTSVPFRLRSFWWCLSVVMFYLIFSVIYYFAGGVDKYGYHYIYTVLDWTRPARTLLVCAGGLTFVTLLHCVTCMLAEIRNRIYRRITEKRSKPSAQITTNDQSQPERRTEMV</sequence>
<dbReference type="Pfam" id="PF21534">
    <property type="entry name" value="Rost"/>
    <property type="match status" value="1"/>
</dbReference>
<feature type="transmembrane region" description="Helical" evidence="2">
    <location>
        <begin position="223"/>
        <end position="242"/>
    </location>
</feature>
<proteinExistence type="predicted"/>
<feature type="region of interest" description="Disordered" evidence="1">
    <location>
        <begin position="329"/>
        <end position="350"/>
    </location>
</feature>
<evidence type="ECO:0000256" key="1">
    <source>
        <dbReference type="SAM" id="MobiDB-lite"/>
    </source>
</evidence>
<dbReference type="PANTHER" id="PTHR12242:SF49">
    <property type="entry name" value="HEADBUTT, ISOFORM E"/>
    <property type="match status" value="1"/>
</dbReference>
<feature type="compositionally biased region" description="Polar residues" evidence="1">
    <location>
        <begin position="331"/>
        <end position="341"/>
    </location>
</feature>
<reference evidence="3" key="1">
    <citation type="journal article" date="2018" name="Genome Res.">
        <title>The genomic architecture and molecular evolution of ant odorant receptors.</title>
        <authorList>
            <person name="McKenzie S.K."/>
            <person name="Kronauer D.J.C."/>
        </authorList>
    </citation>
    <scope>NUCLEOTIDE SEQUENCE [LARGE SCALE GENOMIC DNA]</scope>
    <source>
        <strain evidence="3">Clonal line C1</strain>
    </source>
</reference>
<feature type="transmembrane region" description="Helical" evidence="2">
    <location>
        <begin position="189"/>
        <end position="211"/>
    </location>
</feature>
<name>A0A3L8DHS8_OOCBI</name>
<dbReference type="OrthoDB" id="419711at2759"/>
<dbReference type="Proteomes" id="UP000279307">
    <property type="component" value="Chromosome 7"/>
</dbReference>